<gene>
    <name evidence="3" type="ORF">BABA_01280</name>
</gene>
<name>K6EDI6_9BACI</name>
<dbReference type="AlphaFoldDB" id="K6EDI6"/>
<evidence type="ECO:0000259" key="2">
    <source>
        <dbReference type="Pfam" id="PF20014"/>
    </source>
</evidence>
<evidence type="ECO:0008006" key="5">
    <source>
        <dbReference type="Google" id="ProtNLM"/>
    </source>
</evidence>
<dbReference type="PATRIC" id="fig|1117379.3.peg.265"/>
<feature type="domain" description="GTPase-associated protein 1 N-terminal" evidence="1">
    <location>
        <begin position="4"/>
        <end position="142"/>
    </location>
</feature>
<feature type="domain" description="GTPase-associated protein 1 middle" evidence="2">
    <location>
        <begin position="155"/>
        <end position="259"/>
    </location>
</feature>
<comment type="caution">
    <text evidence="3">The sequence shown here is derived from an EMBL/GenBank/DDBJ whole genome shotgun (WGS) entry which is preliminary data.</text>
</comment>
<dbReference type="STRING" id="1117379.BABA_01280"/>
<proteinExistence type="predicted"/>
<dbReference type="Pfam" id="PF20013">
    <property type="entry name" value="GAP1-N2"/>
    <property type="match status" value="1"/>
</dbReference>
<sequence>MSGNIQQQMYTRERGGIFHATDGYDTIAMSSGLDQTFVKKYLHPFCLYHAPKALSERGEKDPSLYPEAVTLFQPETGELVIGQAVFVPADFTGSRSTYFMHNYVIPAGRKDEWIKQPEKLFQITDFQTSYVTALGKNLPEREVLEYGSRAVKSELLATLGISEEHFKQLLFAVMSSIAGKKKVFISLIVPLKDYTKYALELLELIYLYLPYAHRRKLGAMTFTSEPDAKNYIHVMFFEPGTLNTRDRAIEKQYIFDFANSRISGVDLSGQQHEYLDFAMHQFSESTRMNDFFEFAEMALSGLPEGQKLELTSYYQLTAIFLTLTFPDAPFYEKNKIGFLQSLLTFLQVNSDEKPDLKGLFLNLIKEEKFTASVDYFHAVVAVNSFVQSDEVFSFLLETLMNYQDDPLYGRLWKTIEQDMPTHEALVMFMNEHSDYQQLFELYLNERFKQHKQMEDILVEVNRMVDTPYLLELEPFRLILRKKITSVVESSNVPIKSVLALKKFSIDHRQLKQDMLDNAMFALLRSIRLQDLTLDDIKAFGEIFTKEMNVREMKDARVKENYLVTNALFQLISFPSRADSYSLKPLTIYAREQIREILKRLLRDRLSLEQFPLLYVAFGTEGDGLDNQGVLGYLIKYSDDKTLLAFIREKARMDEMDYTFRRSLRSYFINHPKSIWKNKALRKELYLIKNNGFKRLLNEVETETASPVVKFLRKNGLKLLMALVIVGGVGRGVWFGLDYLTGKNDKPRAEKTSKTSVSTKKGTSSVADPINLDTFTKWSMGDPDQTVEINRAGKLETITFEERHPNGVLHYDQNKVWPIKLPAILDRTPFAGNGMLLADFSTYMMLHDFDEDKSPELVVVVSDQKSDSFVWIFKTDNLNSEGDPLQLIYTAKGLQDVQLKGSKLILPKGEQELVFEYSTEKKTFVPLHQ</sequence>
<evidence type="ECO:0000259" key="1">
    <source>
        <dbReference type="Pfam" id="PF20013"/>
    </source>
</evidence>
<dbReference type="InterPro" id="IPR045401">
    <property type="entry name" value="GAP1-M"/>
</dbReference>
<dbReference type="EMBL" id="AJLS01000007">
    <property type="protein sequence ID" value="EKN71491.1"/>
    <property type="molecule type" value="Genomic_DNA"/>
</dbReference>
<dbReference type="OrthoDB" id="2931061at2"/>
<evidence type="ECO:0000313" key="4">
    <source>
        <dbReference type="Proteomes" id="UP000006316"/>
    </source>
</evidence>
<reference evidence="3 4" key="1">
    <citation type="journal article" date="2012" name="Front. Microbiol.">
        <title>Redundancy and modularity in membrane-associated dissimilatory nitrate reduction in Bacillus.</title>
        <authorList>
            <person name="Heylen K."/>
            <person name="Keltjens J."/>
        </authorList>
    </citation>
    <scope>NUCLEOTIDE SEQUENCE [LARGE SCALE GENOMIC DNA]</scope>
    <source>
        <strain evidence="4">LMG 21833T</strain>
    </source>
</reference>
<accession>K6EDI6</accession>
<protein>
    <recommendedName>
        <fullName evidence="5">Glycosyltransferase</fullName>
    </recommendedName>
</protein>
<keyword evidence="4" id="KW-1185">Reference proteome</keyword>
<dbReference type="Proteomes" id="UP000006316">
    <property type="component" value="Unassembled WGS sequence"/>
</dbReference>
<organism evidence="3 4">
    <name type="scientific">Neobacillus bataviensis LMG 21833</name>
    <dbReference type="NCBI Taxonomy" id="1117379"/>
    <lineage>
        <taxon>Bacteria</taxon>
        <taxon>Bacillati</taxon>
        <taxon>Bacillota</taxon>
        <taxon>Bacilli</taxon>
        <taxon>Bacillales</taxon>
        <taxon>Bacillaceae</taxon>
        <taxon>Neobacillus</taxon>
    </lineage>
</organism>
<dbReference type="InterPro" id="IPR045402">
    <property type="entry name" value="GAP1-N2"/>
</dbReference>
<dbReference type="RefSeq" id="WP_007083299.1">
    <property type="nucleotide sequence ID" value="NZ_AJLS01000007.1"/>
</dbReference>
<dbReference type="eggNOG" id="ENOG502Z8TH">
    <property type="taxonomic scope" value="Bacteria"/>
</dbReference>
<dbReference type="Pfam" id="PF20014">
    <property type="entry name" value="GAP1-M"/>
    <property type="match status" value="1"/>
</dbReference>
<evidence type="ECO:0000313" key="3">
    <source>
        <dbReference type="EMBL" id="EKN71491.1"/>
    </source>
</evidence>